<name>A0A931E3W5_9BACT</name>
<reference evidence="7" key="1">
    <citation type="submission" date="2020-11" db="EMBL/GenBank/DDBJ databases">
        <title>Bacterial whole genome sequence for Panacibacter sp. DH6.</title>
        <authorList>
            <person name="Le V."/>
            <person name="Ko S."/>
            <person name="Ahn C.-Y."/>
            <person name="Oh H.-M."/>
        </authorList>
    </citation>
    <scope>NUCLEOTIDE SEQUENCE</scope>
    <source>
        <strain evidence="7">DH6</strain>
    </source>
</reference>
<accession>A0A931E3W5</accession>
<keyword evidence="4 6" id="KW-1133">Transmembrane helix</keyword>
<dbReference type="Proteomes" id="UP000628448">
    <property type="component" value="Unassembled WGS sequence"/>
</dbReference>
<comment type="caution">
    <text evidence="7">The sequence shown here is derived from an EMBL/GenBank/DDBJ whole genome shotgun (WGS) entry which is preliminary data.</text>
</comment>
<feature type="transmembrane region" description="Helical" evidence="6">
    <location>
        <begin position="53"/>
        <end position="83"/>
    </location>
</feature>
<evidence type="ECO:0000256" key="1">
    <source>
        <dbReference type="ARBA" id="ARBA00004651"/>
    </source>
</evidence>
<protein>
    <submittedName>
        <fullName evidence="7">LptF/LptG family permease</fullName>
    </submittedName>
</protein>
<dbReference type="Pfam" id="PF03739">
    <property type="entry name" value="LptF_LptG"/>
    <property type="match status" value="1"/>
</dbReference>
<dbReference type="GO" id="GO:0015920">
    <property type="term" value="P:lipopolysaccharide transport"/>
    <property type="evidence" value="ECO:0007669"/>
    <property type="project" value="TreeGrafter"/>
</dbReference>
<evidence type="ECO:0000256" key="2">
    <source>
        <dbReference type="ARBA" id="ARBA00022475"/>
    </source>
</evidence>
<dbReference type="PANTHER" id="PTHR33529">
    <property type="entry name" value="SLR0882 PROTEIN-RELATED"/>
    <property type="match status" value="1"/>
</dbReference>
<feature type="transmembrane region" description="Helical" evidence="6">
    <location>
        <begin position="282"/>
        <end position="299"/>
    </location>
</feature>
<evidence type="ECO:0000256" key="6">
    <source>
        <dbReference type="SAM" id="Phobius"/>
    </source>
</evidence>
<feature type="transmembrane region" description="Helical" evidence="6">
    <location>
        <begin position="337"/>
        <end position="358"/>
    </location>
</feature>
<evidence type="ECO:0000256" key="3">
    <source>
        <dbReference type="ARBA" id="ARBA00022692"/>
    </source>
</evidence>
<proteinExistence type="predicted"/>
<dbReference type="InterPro" id="IPR005495">
    <property type="entry name" value="LptG/LptF_permease"/>
</dbReference>
<keyword evidence="5 6" id="KW-0472">Membrane</keyword>
<keyword evidence="3 6" id="KW-0812">Transmembrane</keyword>
<dbReference type="GO" id="GO:0043190">
    <property type="term" value="C:ATP-binding cassette (ABC) transporter complex"/>
    <property type="evidence" value="ECO:0007669"/>
    <property type="project" value="TreeGrafter"/>
</dbReference>
<feature type="transmembrane region" description="Helical" evidence="6">
    <location>
        <begin position="12"/>
        <end position="33"/>
    </location>
</feature>
<sequence>MKKLDWYILKKFFTTFFFSIFLFTVIAVAVDISEKTDDFVASKLGATDIIMKYYLGFVPYIIALLFPLFVFIAVIFFTSKLALKSELIAILASGTSFNRMMRPYWVGGITLGILLAVGANFYLPVANTIRTTFEAKYVNVNSSYDPLVRSSRSIYFRIDSFTYAGIRNYDTAAKAGGPFFMHRIKNDELVYNLRAENIKWDTAIKNWRLQTVIERNINGMKEKVAFMQKKDMQFNFKPFDLSRDEYAKDKLTTPELKEFMALERLRGSEGLNALEIEQYKRLTTPLAVIILTIIGAAIASRKVRGGSGAHIALGIVLAVTFILMDRFSTIFSTKGNLPPVIAAWIPDVTFTFIAVYIYRKAPK</sequence>
<keyword evidence="2" id="KW-1003">Cell membrane</keyword>
<dbReference type="EMBL" id="JADWYR010000001">
    <property type="protein sequence ID" value="MBG9375081.1"/>
    <property type="molecule type" value="Genomic_DNA"/>
</dbReference>
<feature type="transmembrane region" description="Helical" evidence="6">
    <location>
        <begin position="104"/>
        <end position="123"/>
    </location>
</feature>
<gene>
    <name evidence="7" type="ORF">I5907_02495</name>
</gene>
<keyword evidence="8" id="KW-1185">Reference proteome</keyword>
<dbReference type="RefSeq" id="WP_196989155.1">
    <property type="nucleotide sequence ID" value="NZ_JADWYR010000001.1"/>
</dbReference>
<evidence type="ECO:0000256" key="5">
    <source>
        <dbReference type="ARBA" id="ARBA00023136"/>
    </source>
</evidence>
<feature type="transmembrane region" description="Helical" evidence="6">
    <location>
        <begin position="311"/>
        <end position="331"/>
    </location>
</feature>
<comment type="subcellular location">
    <subcellularLocation>
        <location evidence="1">Cell membrane</location>
        <topology evidence="1">Multi-pass membrane protein</topology>
    </subcellularLocation>
</comment>
<evidence type="ECO:0000313" key="7">
    <source>
        <dbReference type="EMBL" id="MBG9375081.1"/>
    </source>
</evidence>
<dbReference type="AlphaFoldDB" id="A0A931E3W5"/>
<evidence type="ECO:0000313" key="8">
    <source>
        <dbReference type="Proteomes" id="UP000628448"/>
    </source>
</evidence>
<dbReference type="PANTHER" id="PTHR33529:SF8">
    <property type="entry name" value="PERMEASE, YJGP_YJGQ FAMILY"/>
    <property type="match status" value="1"/>
</dbReference>
<evidence type="ECO:0000256" key="4">
    <source>
        <dbReference type="ARBA" id="ARBA00022989"/>
    </source>
</evidence>
<organism evidence="7 8">
    <name type="scientific">Panacibacter microcysteis</name>
    <dbReference type="NCBI Taxonomy" id="2793269"/>
    <lineage>
        <taxon>Bacteria</taxon>
        <taxon>Pseudomonadati</taxon>
        <taxon>Bacteroidota</taxon>
        <taxon>Chitinophagia</taxon>
        <taxon>Chitinophagales</taxon>
        <taxon>Chitinophagaceae</taxon>
        <taxon>Panacibacter</taxon>
    </lineage>
</organism>